<accession>A0AC35U031</accession>
<sequence length="239" mass="27581">MESFSDEKVELADGVMMPISGFNTLHTKEENVKAAVDMFMDKGIRCIHIENSAKNLEAVGKAVSDYCATHNLTRQDIFYVLWLSIEEIWSSEEPDIFVADYLKQANLEYVDLIILRNDILILEENDKSTVPYKLAGTWRSMEKYYELKYTKSIAISHMQSTNAEIILNCATVKMKAFFVINNSNMSLNLSKKFCQQQKIPCINHYWNTVPDEKVITSENIRGAFYSRNRTPSIYMTRLP</sequence>
<name>A0AC35U031_9BILA</name>
<dbReference type="Proteomes" id="UP000095286">
    <property type="component" value="Unplaced"/>
</dbReference>
<proteinExistence type="predicted"/>
<evidence type="ECO:0000313" key="1">
    <source>
        <dbReference type="Proteomes" id="UP000095286"/>
    </source>
</evidence>
<organism evidence="1 2">
    <name type="scientific">Rhabditophanes sp. KR3021</name>
    <dbReference type="NCBI Taxonomy" id="114890"/>
    <lineage>
        <taxon>Eukaryota</taxon>
        <taxon>Metazoa</taxon>
        <taxon>Ecdysozoa</taxon>
        <taxon>Nematoda</taxon>
        <taxon>Chromadorea</taxon>
        <taxon>Rhabditida</taxon>
        <taxon>Tylenchina</taxon>
        <taxon>Panagrolaimomorpha</taxon>
        <taxon>Strongyloidoidea</taxon>
        <taxon>Alloionematidae</taxon>
        <taxon>Rhabditophanes</taxon>
    </lineage>
</organism>
<protein>
    <submittedName>
        <fullName evidence="2">Aldo_ket_red domain-containing protein</fullName>
    </submittedName>
</protein>
<evidence type="ECO:0000313" key="2">
    <source>
        <dbReference type="WBParaSite" id="RSKR_0000622300.1"/>
    </source>
</evidence>
<dbReference type="WBParaSite" id="RSKR_0000622300.1">
    <property type="protein sequence ID" value="RSKR_0000622300.1"/>
    <property type="gene ID" value="RSKR_0000622300"/>
</dbReference>
<reference evidence="2" key="1">
    <citation type="submission" date="2016-11" db="UniProtKB">
        <authorList>
            <consortium name="WormBaseParasite"/>
        </authorList>
    </citation>
    <scope>IDENTIFICATION</scope>
    <source>
        <strain evidence="2">KR3021</strain>
    </source>
</reference>